<organism evidence="5 6">
    <name type="scientific">Stenotrophomonas maltophilia</name>
    <name type="common">Pseudomonas maltophilia</name>
    <name type="synonym">Xanthomonas maltophilia</name>
    <dbReference type="NCBI Taxonomy" id="40324"/>
    <lineage>
        <taxon>Bacteria</taxon>
        <taxon>Pseudomonadati</taxon>
        <taxon>Pseudomonadota</taxon>
        <taxon>Gammaproteobacteria</taxon>
        <taxon>Lysobacterales</taxon>
        <taxon>Lysobacteraceae</taxon>
        <taxon>Stenotrophomonas</taxon>
        <taxon>Stenotrophomonas maltophilia group</taxon>
    </lineage>
</organism>
<protein>
    <submittedName>
        <fullName evidence="5">Putative HTH-type transcriptional regulator YxaF</fullName>
    </submittedName>
</protein>
<dbReference type="InterPro" id="IPR001647">
    <property type="entry name" value="HTH_TetR"/>
</dbReference>
<dbReference type="SUPFAM" id="SSF46689">
    <property type="entry name" value="Homeodomain-like"/>
    <property type="match status" value="1"/>
</dbReference>
<keyword evidence="1" id="KW-0805">Transcription regulation</keyword>
<comment type="caution">
    <text evidence="5">The sequence shown here is derived from an EMBL/GenBank/DDBJ whole genome shotgun (WGS) entry which is preliminary data.</text>
</comment>
<keyword evidence="3" id="KW-0804">Transcription</keyword>
<keyword evidence="2" id="KW-0238">DNA-binding</keyword>
<evidence type="ECO:0000256" key="2">
    <source>
        <dbReference type="ARBA" id="ARBA00023125"/>
    </source>
</evidence>
<dbReference type="Proteomes" id="UP000487117">
    <property type="component" value="Unassembled WGS sequence"/>
</dbReference>
<dbReference type="GO" id="GO:0003677">
    <property type="term" value="F:DNA binding"/>
    <property type="evidence" value="ECO:0007669"/>
    <property type="project" value="UniProtKB-KW"/>
</dbReference>
<evidence type="ECO:0000313" key="6">
    <source>
        <dbReference type="Proteomes" id="UP000487117"/>
    </source>
</evidence>
<evidence type="ECO:0000256" key="1">
    <source>
        <dbReference type="ARBA" id="ARBA00023015"/>
    </source>
</evidence>
<evidence type="ECO:0000313" key="5">
    <source>
        <dbReference type="EMBL" id="KAF1017434.1"/>
    </source>
</evidence>
<evidence type="ECO:0000259" key="4">
    <source>
        <dbReference type="Pfam" id="PF00440"/>
    </source>
</evidence>
<proteinExistence type="predicted"/>
<dbReference type="PANTHER" id="PTHR47506">
    <property type="entry name" value="TRANSCRIPTIONAL REGULATORY PROTEIN"/>
    <property type="match status" value="1"/>
</dbReference>
<dbReference type="Gene3D" id="1.10.357.10">
    <property type="entry name" value="Tetracycline Repressor, domain 2"/>
    <property type="match status" value="1"/>
</dbReference>
<dbReference type="Pfam" id="PF00440">
    <property type="entry name" value="TetR_N"/>
    <property type="match status" value="1"/>
</dbReference>
<feature type="domain" description="HTH tetR-type" evidence="4">
    <location>
        <begin position="19"/>
        <end position="59"/>
    </location>
</feature>
<reference evidence="6" key="1">
    <citation type="journal article" date="2020" name="MBio">
        <title>Horizontal gene transfer to a defensive symbiont with a reduced genome amongst a multipartite beetle microbiome.</title>
        <authorList>
            <person name="Waterworth S.C."/>
            <person name="Florez L.V."/>
            <person name="Rees E.R."/>
            <person name="Hertweck C."/>
            <person name="Kaltenpoth M."/>
            <person name="Kwan J.C."/>
        </authorList>
    </citation>
    <scope>NUCLEOTIDE SEQUENCE [LARGE SCALE GENOMIC DNA]</scope>
</reference>
<gene>
    <name evidence="5" type="primary">yxaF</name>
    <name evidence="5" type="ORF">GAK31_00699</name>
</gene>
<dbReference type="PANTHER" id="PTHR47506:SF1">
    <property type="entry name" value="HTH-TYPE TRANSCRIPTIONAL REGULATOR YJDC"/>
    <property type="match status" value="1"/>
</dbReference>
<dbReference type="InterPro" id="IPR036271">
    <property type="entry name" value="Tet_transcr_reg_TetR-rel_C_sf"/>
</dbReference>
<name>A0A7V8FJX0_STEMA</name>
<dbReference type="SUPFAM" id="SSF48498">
    <property type="entry name" value="Tetracyclin repressor-like, C-terminal domain"/>
    <property type="match status" value="1"/>
</dbReference>
<dbReference type="AlphaFoldDB" id="A0A7V8FJX0"/>
<dbReference type="EMBL" id="WNDS01000001">
    <property type="protein sequence ID" value="KAF1017434.1"/>
    <property type="molecule type" value="Genomic_DNA"/>
</dbReference>
<accession>A0A7V8FJX0</accession>
<dbReference type="InterPro" id="IPR009057">
    <property type="entry name" value="Homeodomain-like_sf"/>
</dbReference>
<evidence type="ECO:0000256" key="3">
    <source>
        <dbReference type="ARBA" id="ARBA00023163"/>
    </source>
</evidence>
<sequence>MPQVKKIDDAALLDRLALTFKDVGYEGASLAVISEATGLKKSSLYHRFPNGKEEMAQEVLAQVGRILDAEVFPLLAADAPVGDKLARFVAAMDGVYANGRQSCLLNMLSPPRGTHDRRGEAIASTFQRLQAALSRVAQERGIAAPQADLLAEQVLVEMHGALVVARGMDNPAVFERALTRLPAIILDAVPG</sequence>